<dbReference type="Proteomes" id="UP000001876">
    <property type="component" value="Unassembled WGS sequence"/>
</dbReference>
<evidence type="ECO:0000313" key="2">
    <source>
        <dbReference type="EMBL" id="EEH52026.1"/>
    </source>
</evidence>
<dbReference type="RefSeq" id="XP_003063653.1">
    <property type="nucleotide sequence ID" value="XM_003063607.1"/>
</dbReference>
<dbReference type="OrthoDB" id="10577008at2759"/>
<dbReference type="OMA" id="WVPIFEQ"/>
<gene>
    <name evidence="2" type="ORF">MICPUCDRAFT_42999</name>
</gene>
<dbReference type="AlphaFoldDB" id="C1N718"/>
<feature type="region of interest" description="Disordered" evidence="1">
    <location>
        <begin position="181"/>
        <end position="207"/>
    </location>
</feature>
<proteinExistence type="predicted"/>
<dbReference type="EMBL" id="GG663749">
    <property type="protein sequence ID" value="EEH52026.1"/>
    <property type="molecule type" value="Genomic_DNA"/>
</dbReference>
<accession>C1N718</accession>
<reference evidence="2 3" key="1">
    <citation type="journal article" date="2009" name="Science">
        <title>Green evolution and dynamic adaptations revealed by genomes of the marine picoeukaryotes Micromonas.</title>
        <authorList>
            <person name="Worden A.Z."/>
            <person name="Lee J.H."/>
            <person name="Mock T."/>
            <person name="Rouze P."/>
            <person name="Simmons M.P."/>
            <person name="Aerts A.L."/>
            <person name="Allen A.E."/>
            <person name="Cuvelier M.L."/>
            <person name="Derelle E."/>
            <person name="Everett M.V."/>
            <person name="Foulon E."/>
            <person name="Grimwood J."/>
            <person name="Gundlach H."/>
            <person name="Henrissat B."/>
            <person name="Napoli C."/>
            <person name="McDonald S.M."/>
            <person name="Parker M.S."/>
            <person name="Rombauts S."/>
            <person name="Salamov A."/>
            <person name="Von Dassow P."/>
            <person name="Badger J.H."/>
            <person name="Coutinho P.M."/>
            <person name="Demir E."/>
            <person name="Dubchak I."/>
            <person name="Gentemann C."/>
            <person name="Eikrem W."/>
            <person name="Gready J.E."/>
            <person name="John U."/>
            <person name="Lanier W."/>
            <person name="Lindquist E.A."/>
            <person name="Lucas S."/>
            <person name="Mayer K.F."/>
            <person name="Moreau H."/>
            <person name="Not F."/>
            <person name="Otillar R."/>
            <person name="Panaud O."/>
            <person name="Pangilinan J."/>
            <person name="Paulsen I."/>
            <person name="Piegu B."/>
            <person name="Poliakov A."/>
            <person name="Robbens S."/>
            <person name="Schmutz J."/>
            <person name="Toulza E."/>
            <person name="Wyss T."/>
            <person name="Zelensky A."/>
            <person name="Zhou K."/>
            <person name="Armbrust E.V."/>
            <person name="Bhattacharya D."/>
            <person name="Goodenough U.W."/>
            <person name="Van de Peer Y."/>
            <person name="Grigoriev I.V."/>
        </authorList>
    </citation>
    <scope>NUCLEOTIDE SEQUENCE [LARGE SCALE GENOMIC DNA]</scope>
    <source>
        <strain evidence="2 3">CCMP1545</strain>
    </source>
</reference>
<keyword evidence="3" id="KW-1185">Reference proteome</keyword>
<name>C1N718_MICPC</name>
<sequence>MALDDPNTTKSSIETMKKALADTLAKRMLAKFIAPNAPAPDVVTITAIVREEVDGFMNNTGSVKESEIAALERRIKDRITGGKVAGRRFGAPVVDEWAEISKWQAKENDRVQAEKLASYKASQRKMKEELDAQVAEKARKKLLEKEEVVADKVDVTRRLEEWKLDELEKIAKRTAAVDKLKTDRRAQLEDKAARKAAMEEEKRQEEADLRRALAADYRRKQAEEAAAKRKIAAEIEKLKKSNEETLALRAKQAADDEALDLKYQEMYAEKLRKQEEAYHANLLKMKEKQKSQEAFGNAIGPYKRYMPDEIIEKNAANYDRLAAERDARDAKHQVDLNAAVKKELAEQVKAKQERLDRERDEEARRYARFARVVDTLESAERESRREGFERAVRHKEELEAQMRDNMVRKKVFPMTATEKELNTALLQRVKAEQGSY</sequence>
<dbReference type="KEGG" id="mpp:MICPUCDRAFT_42999"/>
<dbReference type="GeneID" id="9689094"/>
<dbReference type="eggNOG" id="ENOG502ST2Y">
    <property type="taxonomic scope" value="Eukaryota"/>
</dbReference>
<evidence type="ECO:0000256" key="1">
    <source>
        <dbReference type="SAM" id="MobiDB-lite"/>
    </source>
</evidence>
<organism evidence="3">
    <name type="scientific">Micromonas pusilla (strain CCMP1545)</name>
    <name type="common">Picoplanktonic green alga</name>
    <dbReference type="NCBI Taxonomy" id="564608"/>
    <lineage>
        <taxon>Eukaryota</taxon>
        <taxon>Viridiplantae</taxon>
        <taxon>Chlorophyta</taxon>
        <taxon>Mamiellophyceae</taxon>
        <taxon>Mamiellales</taxon>
        <taxon>Mamiellaceae</taxon>
        <taxon>Micromonas</taxon>
    </lineage>
</organism>
<evidence type="ECO:0000313" key="3">
    <source>
        <dbReference type="Proteomes" id="UP000001876"/>
    </source>
</evidence>
<protein>
    <submittedName>
        <fullName evidence="2">Predicted protein</fullName>
    </submittedName>
</protein>